<dbReference type="GO" id="GO:0005739">
    <property type="term" value="C:mitochondrion"/>
    <property type="evidence" value="ECO:0007669"/>
    <property type="project" value="TreeGrafter"/>
</dbReference>
<comment type="caution">
    <text evidence="4">The sequence shown here is derived from an EMBL/GenBank/DDBJ whole genome shotgun (WGS) entry which is preliminary data.</text>
</comment>
<dbReference type="PANTHER" id="PTHR11364">
    <property type="entry name" value="THIOSULFATE SULFERTANSFERASE"/>
    <property type="match status" value="1"/>
</dbReference>
<accession>A0A816HKV1</accession>
<reference evidence="4" key="1">
    <citation type="submission" date="2021-02" db="EMBL/GenBank/DDBJ databases">
        <authorList>
            <person name="Nowell W R."/>
        </authorList>
    </citation>
    <scope>NUCLEOTIDE SEQUENCE</scope>
</reference>
<protein>
    <recommendedName>
        <fullName evidence="3">Rhodanese domain-containing protein</fullName>
    </recommendedName>
</protein>
<proteinExistence type="predicted"/>
<keyword evidence="2" id="KW-0677">Repeat</keyword>
<dbReference type="GO" id="GO:0004792">
    <property type="term" value="F:thiosulfate-cyanide sulfurtransferase activity"/>
    <property type="evidence" value="ECO:0007669"/>
    <property type="project" value="TreeGrafter"/>
</dbReference>
<dbReference type="InterPro" id="IPR036873">
    <property type="entry name" value="Rhodanese-like_dom_sf"/>
</dbReference>
<dbReference type="Pfam" id="PF00581">
    <property type="entry name" value="Rhodanese"/>
    <property type="match status" value="1"/>
</dbReference>
<dbReference type="PROSITE" id="PS50206">
    <property type="entry name" value="RHODANESE_3"/>
    <property type="match status" value="1"/>
</dbReference>
<name>A0A816HKV1_ADIRI</name>
<feature type="domain" description="Rhodanese" evidence="3">
    <location>
        <begin position="2"/>
        <end position="89"/>
    </location>
</feature>
<dbReference type="EMBL" id="CAJNOR010019515">
    <property type="protein sequence ID" value="CAF1689670.1"/>
    <property type="molecule type" value="Genomic_DNA"/>
</dbReference>
<dbReference type="InterPro" id="IPR001763">
    <property type="entry name" value="Rhodanese-like_dom"/>
</dbReference>
<keyword evidence="1" id="KW-0808">Transferase</keyword>
<dbReference type="SUPFAM" id="SSF52821">
    <property type="entry name" value="Rhodanese/Cell cycle control phosphatase"/>
    <property type="match status" value="1"/>
</dbReference>
<dbReference type="Gene3D" id="3.40.250.10">
    <property type="entry name" value="Rhodanese-like domain"/>
    <property type="match status" value="1"/>
</dbReference>
<dbReference type="CDD" id="cd01449">
    <property type="entry name" value="TST_Repeat_2"/>
    <property type="match status" value="1"/>
</dbReference>
<evidence type="ECO:0000259" key="3">
    <source>
        <dbReference type="PROSITE" id="PS50206"/>
    </source>
</evidence>
<evidence type="ECO:0000256" key="2">
    <source>
        <dbReference type="ARBA" id="ARBA00022737"/>
    </source>
</evidence>
<evidence type="ECO:0000313" key="5">
    <source>
        <dbReference type="Proteomes" id="UP000663828"/>
    </source>
</evidence>
<dbReference type="AlphaFoldDB" id="A0A816HKV1"/>
<keyword evidence="5" id="KW-1185">Reference proteome</keyword>
<dbReference type="InterPro" id="IPR045078">
    <property type="entry name" value="TST/MPST-like"/>
</dbReference>
<evidence type="ECO:0000313" key="4">
    <source>
        <dbReference type="EMBL" id="CAF1689670.1"/>
    </source>
</evidence>
<evidence type="ECO:0000256" key="1">
    <source>
        <dbReference type="ARBA" id="ARBA00022679"/>
    </source>
</evidence>
<feature type="non-terminal residue" evidence="4">
    <location>
        <position position="1"/>
    </location>
</feature>
<sequence length="99" mass="10638">ADAGHMPNAVNLPYGSLFDQNQHLKSKEQLTQIFDKAGVDLSKPTIYTCQGGVTASTLAFVAQLLGQQEPSVYMGAFTEWQQRAPADLIIKGDGTPTAQ</sequence>
<gene>
    <name evidence="4" type="ORF">XAT740_LOCUS63404</name>
</gene>
<dbReference type="Proteomes" id="UP000663828">
    <property type="component" value="Unassembled WGS sequence"/>
</dbReference>
<dbReference type="PANTHER" id="PTHR11364:SF27">
    <property type="entry name" value="SULFURTRANSFERASE"/>
    <property type="match status" value="1"/>
</dbReference>
<organism evidence="4 5">
    <name type="scientific">Adineta ricciae</name>
    <name type="common">Rotifer</name>
    <dbReference type="NCBI Taxonomy" id="249248"/>
    <lineage>
        <taxon>Eukaryota</taxon>
        <taxon>Metazoa</taxon>
        <taxon>Spiralia</taxon>
        <taxon>Gnathifera</taxon>
        <taxon>Rotifera</taxon>
        <taxon>Eurotatoria</taxon>
        <taxon>Bdelloidea</taxon>
        <taxon>Adinetida</taxon>
        <taxon>Adinetidae</taxon>
        <taxon>Adineta</taxon>
    </lineage>
</organism>